<gene>
    <name evidence="2" type="ORF">IO48_02695</name>
</gene>
<organism evidence="2 3">
    <name type="scientific">Gallibacterium anatis 4895</name>
    <dbReference type="NCBI Taxonomy" id="1396510"/>
    <lineage>
        <taxon>Bacteria</taxon>
        <taxon>Pseudomonadati</taxon>
        <taxon>Pseudomonadota</taxon>
        <taxon>Gammaproteobacteria</taxon>
        <taxon>Pasteurellales</taxon>
        <taxon>Pasteurellaceae</taxon>
        <taxon>Gallibacterium</taxon>
    </lineage>
</organism>
<evidence type="ECO:0000313" key="3">
    <source>
        <dbReference type="Proteomes" id="UP000030554"/>
    </source>
</evidence>
<dbReference type="AlphaFoldDB" id="A0A0A3A7S5"/>
<dbReference type="Proteomes" id="UP000030554">
    <property type="component" value="Unassembled WGS sequence"/>
</dbReference>
<dbReference type="EMBL" id="JPJQ01000011">
    <property type="protein sequence ID" value="KGQ63120.1"/>
    <property type="molecule type" value="Genomic_DNA"/>
</dbReference>
<evidence type="ECO:0000256" key="1">
    <source>
        <dbReference type="SAM" id="Phobius"/>
    </source>
</evidence>
<keyword evidence="1" id="KW-0812">Transmembrane</keyword>
<reference evidence="2 3" key="1">
    <citation type="submission" date="2014-07" db="EMBL/GenBank/DDBJ databases">
        <title>Chaperone-usher fimbriae in a diverse selection of Gallibacterium genomes.</title>
        <authorList>
            <person name="Kudirkiene E."/>
            <person name="Bager R.J."/>
            <person name="Johnson T.J."/>
            <person name="Bojesen A.M."/>
        </authorList>
    </citation>
    <scope>NUCLEOTIDE SEQUENCE [LARGE SCALE GENOMIC DNA]</scope>
    <source>
        <strain evidence="2 3">4895</strain>
    </source>
</reference>
<comment type="caution">
    <text evidence="2">The sequence shown here is derived from an EMBL/GenBank/DDBJ whole genome shotgun (WGS) entry which is preliminary data.</text>
</comment>
<feature type="transmembrane region" description="Helical" evidence="1">
    <location>
        <begin position="47"/>
        <end position="65"/>
    </location>
</feature>
<evidence type="ECO:0000313" key="2">
    <source>
        <dbReference type="EMBL" id="KGQ63120.1"/>
    </source>
</evidence>
<sequence>MFKKAFGILILFIWFYISFLIVYFLLISLDYFYTDKFIFNMEILYTLLYKSGLATFLWILIGNLSKKLGVNVDKR</sequence>
<keyword evidence="1" id="KW-1133">Transmembrane helix</keyword>
<accession>A0A0A3A7S5</accession>
<keyword evidence="1" id="KW-0472">Membrane</keyword>
<feature type="transmembrane region" description="Helical" evidence="1">
    <location>
        <begin position="7"/>
        <end position="27"/>
    </location>
</feature>
<proteinExistence type="predicted"/>
<name>A0A0A3A7S5_9PAST</name>
<protein>
    <submittedName>
        <fullName evidence="2">Uncharacterized protein</fullName>
    </submittedName>
</protein>